<dbReference type="AlphaFoldDB" id="A0A1W1ZUG3"/>
<dbReference type="PANTHER" id="PTHR39160">
    <property type="entry name" value="CELL WALL-BINDING PROTEIN YOCH"/>
    <property type="match status" value="1"/>
</dbReference>
<name>A0A1W1ZUG3_9FIRM</name>
<dbReference type="STRING" id="112901.SAMN04488500_104208"/>
<dbReference type="InterPro" id="IPR051933">
    <property type="entry name" value="Resuscitation_pf_RpfB"/>
</dbReference>
<evidence type="ECO:0000313" key="6">
    <source>
        <dbReference type="Proteomes" id="UP000192738"/>
    </source>
</evidence>
<accession>A0A1W1ZUG3</accession>
<evidence type="ECO:0000256" key="3">
    <source>
        <dbReference type="SAM" id="SignalP"/>
    </source>
</evidence>
<evidence type="ECO:0000256" key="1">
    <source>
        <dbReference type="ARBA" id="ARBA00022729"/>
    </source>
</evidence>
<feature type="coiled-coil region" evidence="2">
    <location>
        <begin position="82"/>
        <end position="113"/>
    </location>
</feature>
<proteinExistence type="predicted"/>
<dbReference type="Pfam" id="PF06725">
    <property type="entry name" value="3D"/>
    <property type="match status" value="1"/>
</dbReference>
<dbReference type="GO" id="GO:0019867">
    <property type="term" value="C:outer membrane"/>
    <property type="evidence" value="ECO:0007669"/>
    <property type="project" value="InterPro"/>
</dbReference>
<feature type="chain" id="PRO_5039186012" evidence="3">
    <location>
        <begin position="36"/>
        <end position="237"/>
    </location>
</feature>
<dbReference type="PANTHER" id="PTHR39160:SF4">
    <property type="entry name" value="RESUSCITATION-PROMOTING FACTOR RPFB"/>
    <property type="match status" value="1"/>
</dbReference>
<keyword evidence="2" id="KW-0175">Coiled coil</keyword>
<evidence type="ECO:0000313" key="5">
    <source>
        <dbReference type="EMBL" id="SMC51996.1"/>
    </source>
</evidence>
<dbReference type="GO" id="GO:0004553">
    <property type="term" value="F:hydrolase activity, hydrolyzing O-glycosyl compounds"/>
    <property type="evidence" value="ECO:0007669"/>
    <property type="project" value="InterPro"/>
</dbReference>
<dbReference type="InterPro" id="IPR059180">
    <property type="entry name" value="3D_YorM"/>
</dbReference>
<evidence type="ECO:0000256" key="2">
    <source>
        <dbReference type="SAM" id="Coils"/>
    </source>
</evidence>
<dbReference type="SUPFAM" id="SSF50685">
    <property type="entry name" value="Barwin-like endoglucanases"/>
    <property type="match status" value="1"/>
</dbReference>
<evidence type="ECO:0000259" key="4">
    <source>
        <dbReference type="Pfam" id="PF06725"/>
    </source>
</evidence>
<reference evidence="5 6" key="1">
    <citation type="submission" date="2017-04" db="EMBL/GenBank/DDBJ databases">
        <authorList>
            <person name="Afonso C.L."/>
            <person name="Miller P.J."/>
            <person name="Scott M.A."/>
            <person name="Spackman E."/>
            <person name="Goraichik I."/>
            <person name="Dimitrov K.M."/>
            <person name="Suarez D.L."/>
            <person name="Swayne D.E."/>
        </authorList>
    </citation>
    <scope>NUCLEOTIDE SEQUENCE [LARGE SCALE GENOMIC DNA]</scope>
    <source>
        <strain evidence="5 6">DSM 5090</strain>
    </source>
</reference>
<dbReference type="EMBL" id="FWXI01000004">
    <property type="protein sequence ID" value="SMC51996.1"/>
    <property type="molecule type" value="Genomic_DNA"/>
</dbReference>
<dbReference type="CDD" id="cd14667">
    <property type="entry name" value="3D_containing_proteins"/>
    <property type="match status" value="1"/>
</dbReference>
<feature type="domain" description="3D" evidence="4">
    <location>
        <begin position="171"/>
        <end position="233"/>
    </location>
</feature>
<dbReference type="Proteomes" id="UP000192738">
    <property type="component" value="Unassembled WGS sequence"/>
</dbReference>
<organism evidence="5 6">
    <name type="scientific">Sporomusa malonica</name>
    <dbReference type="NCBI Taxonomy" id="112901"/>
    <lineage>
        <taxon>Bacteria</taxon>
        <taxon>Bacillati</taxon>
        <taxon>Bacillota</taxon>
        <taxon>Negativicutes</taxon>
        <taxon>Selenomonadales</taxon>
        <taxon>Sporomusaceae</taxon>
        <taxon>Sporomusa</taxon>
    </lineage>
</organism>
<dbReference type="Gene3D" id="2.40.40.10">
    <property type="entry name" value="RlpA-like domain"/>
    <property type="match status" value="1"/>
</dbReference>
<sequence length="237" mass="25067">MNHKVHHKHSKSLKRRLKRMAAAAAVAGAAFVSSAFMPGLPATAHASALPDNVIQPETTVQQMVKTSKGTFNLQTDSRTPLKKLARAQAKAAAQQAQQVNNQAMADKRAANKQITKKVQATPVTAKAATNAPDNFQKVLDVRATAYAPGPHDNGPWGDKTHIGTTVRPGIIAVDPNIIPLGSRVYVEYPDGTGQYAVAEDTGGAIKGNRIDVALSSVGQAYDFGIKNAKVYVLGPKA</sequence>
<keyword evidence="6" id="KW-1185">Reference proteome</keyword>
<gene>
    <name evidence="5" type="ORF">SAMN04488500_104208</name>
</gene>
<dbReference type="InterPro" id="IPR036908">
    <property type="entry name" value="RlpA-like_sf"/>
</dbReference>
<keyword evidence="1 3" id="KW-0732">Signal</keyword>
<dbReference type="InterPro" id="IPR010611">
    <property type="entry name" value="3D_dom"/>
</dbReference>
<dbReference type="RefSeq" id="WP_245823844.1">
    <property type="nucleotide sequence ID" value="NZ_CP155572.1"/>
</dbReference>
<protein>
    <submittedName>
        <fullName evidence="5">3D (Asp-Asp-Asp) domain-containing protein</fullName>
    </submittedName>
</protein>
<dbReference type="GO" id="GO:0009254">
    <property type="term" value="P:peptidoglycan turnover"/>
    <property type="evidence" value="ECO:0007669"/>
    <property type="project" value="InterPro"/>
</dbReference>
<feature type="signal peptide" evidence="3">
    <location>
        <begin position="1"/>
        <end position="35"/>
    </location>
</feature>